<keyword evidence="2" id="KW-1185">Reference proteome</keyword>
<dbReference type="EMBL" id="CASHSV030000024">
    <property type="protein sequence ID" value="CAJ2639586.1"/>
    <property type="molecule type" value="Genomic_DNA"/>
</dbReference>
<evidence type="ECO:0000313" key="1">
    <source>
        <dbReference type="EMBL" id="CAJ2639586.1"/>
    </source>
</evidence>
<comment type="caution">
    <text evidence="1">The sequence shown here is derived from an EMBL/GenBank/DDBJ whole genome shotgun (WGS) entry which is preliminary data.</text>
</comment>
<accession>A0ACB0J647</accession>
<protein>
    <submittedName>
        <fullName evidence="1">Uncharacterized protein</fullName>
    </submittedName>
</protein>
<organism evidence="1 2">
    <name type="scientific">Trifolium pratense</name>
    <name type="common">Red clover</name>
    <dbReference type="NCBI Taxonomy" id="57577"/>
    <lineage>
        <taxon>Eukaryota</taxon>
        <taxon>Viridiplantae</taxon>
        <taxon>Streptophyta</taxon>
        <taxon>Embryophyta</taxon>
        <taxon>Tracheophyta</taxon>
        <taxon>Spermatophyta</taxon>
        <taxon>Magnoliopsida</taxon>
        <taxon>eudicotyledons</taxon>
        <taxon>Gunneridae</taxon>
        <taxon>Pentapetalae</taxon>
        <taxon>rosids</taxon>
        <taxon>fabids</taxon>
        <taxon>Fabales</taxon>
        <taxon>Fabaceae</taxon>
        <taxon>Papilionoideae</taxon>
        <taxon>50 kb inversion clade</taxon>
        <taxon>NPAAA clade</taxon>
        <taxon>Hologalegina</taxon>
        <taxon>IRL clade</taxon>
        <taxon>Trifolieae</taxon>
        <taxon>Trifolium</taxon>
    </lineage>
</organism>
<dbReference type="Proteomes" id="UP001177021">
    <property type="component" value="Unassembled WGS sequence"/>
</dbReference>
<evidence type="ECO:0000313" key="2">
    <source>
        <dbReference type="Proteomes" id="UP001177021"/>
    </source>
</evidence>
<reference evidence="1" key="1">
    <citation type="submission" date="2023-10" db="EMBL/GenBank/DDBJ databases">
        <authorList>
            <person name="Rodriguez Cubillos JULIANA M."/>
            <person name="De Vega J."/>
        </authorList>
    </citation>
    <scope>NUCLEOTIDE SEQUENCE</scope>
</reference>
<gene>
    <name evidence="1" type="ORF">MILVUS5_LOCUS9584</name>
</gene>
<sequence>MLLFTDSLLKFNLFHVFTHTTTLHSTVTVHCRNHFSNLSVSVSNTNQDDSFMLSNIINSAGLSPETSLKLSKKLKLRKYDDDYDGPNTVIRLLRTYGFSATQLSRLVKIHPLVLLSKPEKTLLPKLEFLLSIGVSITDLPKILINNIDLLQTSLEKKIIPLYHTIRSLVHDDKEVVSVLKRWKYNFYTDSMVPNIEVLRNLGVPQRSISLLVTHFPNIAFTKHSRFVEAVNFVKEMGCDPLNSNFVLALLVIVGMSKETWELKLKIFERWGWSKDICILAFQKYPRYMATSEKKIQKIMSFLVNDMGYTPEDIARCPTILNRSMEKTIVPRSTVIKILKSRGLIKSSLSLHSFIWTTEKTFLKRYVTPFQKDLPLLLDAYKGQNSN</sequence>
<name>A0ACB0J647_TRIPR</name>
<proteinExistence type="predicted"/>